<dbReference type="Gene3D" id="2.160.20.10">
    <property type="entry name" value="Single-stranded right-handed beta-helix, Pectin lyase-like"/>
    <property type="match status" value="1"/>
</dbReference>
<reference evidence="2" key="1">
    <citation type="journal article" date="2015" name="Nature">
        <title>Complex archaea that bridge the gap between prokaryotes and eukaryotes.</title>
        <authorList>
            <person name="Spang A."/>
            <person name="Saw J.H."/>
            <person name="Jorgensen S.L."/>
            <person name="Zaremba-Niedzwiedzka K."/>
            <person name="Martijn J."/>
            <person name="Lind A.E."/>
            <person name="van Eijk R."/>
            <person name="Schleper C."/>
            <person name="Guy L."/>
            <person name="Ettema T.J."/>
        </authorList>
    </citation>
    <scope>NUCLEOTIDE SEQUENCE</scope>
</reference>
<sequence>MKTAILIILLFLPSLAWSGTYYVRQGSSGTWGVGAGQCGHAADGPSNPCSLRFGAVDNVVAGDTVRLQDDGGTFTGNFAGLIGGFDGSGDPTMASGTAGNVITWEAESGDTPEVGYSGGDPARQFMVNLRGLAYHTFTGIKFTGSANHLISLDDDSGSADTDHIIFDGNIFYSTSAGAFTILEILSNAHDIIIRNNTFDFENAINRNHDDGLNLQPAVGNTLEYILIEDNIFGTGAGHSMFSLQTAGGTLRYVTIRNNVIENTAHTAMTIYGSSPSVPQYILFENNVVKNAGVECSLGSCNECVYCSNDDKAQARDIKNNGQFASIDSIYRYNSFVKGGNGISFEPANGVSPNDNRLYNNVFYKNAVGFRVPNFGFDVDGNVLLNNVFRDNTEASNSTNYPFFFEVYTGVSNYDIEVGFNYEDETDDSRYRDASPQTKVGSFNELDADPGGTIFHDNEEGSVSFFDEANFDFTLNSGSPAIDAGTNLTTVDTDDSCNGAACAANTTLEVVDSRFFQDGTWAPTGEVSADFICIGASVAASACVQISSITDTDTIELASGTTRSDGDKVWLQKDSDGTVVLQGSGTDMGAEEFNEDAPEPPPSGGGQRMIGVVNCSGCEFK</sequence>
<dbReference type="InterPro" id="IPR006626">
    <property type="entry name" value="PbH1"/>
</dbReference>
<dbReference type="AlphaFoldDB" id="A0A0F9T791"/>
<gene>
    <name evidence="2" type="ORF">LCGC14_0384380</name>
</gene>
<dbReference type="EMBL" id="LAZR01000316">
    <property type="protein sequence ID" value="KKN75064.1"/>
    <property type="molecule type" value="Genomic_DNA"/>
</dbReference>
<dbReference type="InterPro" id="IPR011050">
    <property type="entry name" value="Pectin_lyase_fold/virulence"/>
</dbReference>
<evidence type="ECO:0008006" key="3">
    <source>
        <dbReference type="Google" id="ProtNLM"/>
    </source>
</evidence>
<evidence type="ECO:0000313" key="2">
    <source>
        <dbReference type="EMBL" id="KKN75064.1"/>
    </source>
</evidence>
<name>A0A0F9T791_9ZZZZ</name>
<protein>
    <recommendedName>
        <fullName evidence="3">Right handed beta helix domain-containing protein</fullName>
    </recommendedName>
</protein>
<dbReference type="SUPFAM" id="SSF51126">
    <property type="entry name" value="Pectin lyase-like"/>
    <property type="match status" value="1"/>
</dbReference>
<comment type="caution">
    <text evidence="2">The sequence shown here is derived from an EMBL/GenBank/DDBJ whole genome shotgun (WGS) entry which is preliminary data.</text>
</comment>
<accession>A0A0F9T791</accession>
<feature type="region of interest" description="Disordered" evidence="1">
    <location>
        <begin position="582"/>
        <end position="607"/>
    </location>
</feature>
<dbReference type="SMART" id="SM00710">
    <property type="entry name" value="PbH1"/>
    <property type="match status" value="7"/>
</dbReference>
<evidence type="ECO:0000256" key="1">
    <source>
        <dbReference type="SAM" id="MobiDB-lite"/>
    </source>
</evidence>
<feature type="compositionally biased region" description="Acidic residues" evidence="1">
    <location>
        <begin position="588"/>
        <end position="597"/>
    </location>
</feature>
<proteinExistence type="predicted"/>
<organism evidence="2">
    <name type="scientific">marine sediment metagenome</name>
    <dbReference type="NCBI Taxonomy" id="412755"/>
    <lineage>
        <taxon>unclassified sequences</taxon>
        <taxon>metagenomes</taxon>
        <taxon>ecological metagenomes</taxon>
    </lineage>
</organism>
<dbReference type="InterPro" id="IPR012334">
    <property type="entry name" value="Pectin_lyas_fold"/>
</dbReference>